<dbReference type="EMBL" id="AGRW01000030">
    <property type="protein sequence ID" value="EIC02846.1"/>
    <property type="molecule type" value="Genomic_DNA"/>
</dbReference>
<dbReference type="Pfam" id="PF00005">
    <property type="entry name" value="ABC_tran"/>
    <property type="match status" value="1"/>
</dbReference>
<dbReference type="Proteomes" id="UP000003571">
    <property type="component" value="Unassembled WGS sequence"/>
</dbReference>
<keyword evidence="6" id="KW-0029">Amino-acid transport</keyword>
<dbReference type="RefSeq" id="WP_002702257.1">
    <property type="nucleotide sequence ID" value="NZ_AGRW01000030.1"/>
</dbReference>
<dbReference type="AlphaFoldDB" id="H7EHQ6"/>
<dbReference type="Gene3D" id="3.40.50.300">
    <property type="entry name" value="P-loop containing nucleotide triphosphate hydrolases"/>
    <property type="match status" value="1"/>
</dbReference>
<evidence type="ECO:0000256" key="7">
    <source>
        <dbReference type="ARBA" id="ARBA00023136"/>
    </source>
</evidence>
<feature type="domain" description="ABC transporter" evidence="8">
    <location>
        <begin position="3"/>
        <end position="246"/>
    </location>
</feature>
<organism evidence="9 10">
    <name type="scientific">Treponema saccharophilum DSM 2985</name>
    <dbReference type="NCBI Taxonomy" id="907348"/>
    <lineage>
        <taxon>Bacteria</taxon>
        <taxon>Pseudomonadati</taxon>
        <taxon>Spirochaetota</taxon>
        <taxon>Spirochaetia</taxon>
        <taxon>Spirochaetales</taxon>
        <taxon>Treponemataceae</taxon>
        <taxon>Treponema</taxon>
    </lineage>
</organism>
<name>H7EHQ6_9SPIR</name>
<reference evidence="9 10" key="1">
    <citation type="submission" date="2011-09" db="EMBL/GenBank/DDBJ databases">
        <title>The draft genome of Treponema saccharophilum DSM 2985.</title>
        <authorList>
            <consortium name="US DOE Joint Genome Institute (JGI-PGF)"/>
            <person name="Lucas S."/>
            <person name="Copeland A."/>
            <person name="Lapidus A."/>
            <person name="Glavina del Rio T."/>
            <person name="Dalin E."/>
            <person name="Tice H."/>
            <person name="Bruce D."/>
            <person name="Goodwin L."/>
            <person name="Pitluck S."/>
            <person name="Peters L."/>
            <person name="Kyrpides N."/>
            <person name="Mavromatis K."/>
            <person name="Ivanova N."/>
            <person name="Markowitz V."/>
            <person name="Cheng J.-F."/>
            <person name="Hugenholtz P."/>
            <person name="Woyke T."/>
            <person name="Wu D."/>
            <person name="Gronow S."/>
            <person name="Wellnitz S."/>
            <person name="Brambilla E."/>
            <person name="Klenk H.-P."/>
            <person name="Eisen J.A."/>
        </authorList>
    </citation>
    <scope>NUCLEOTIDE SEQUENCE [LARGE SCALE GENOMIC DNA]</scope>
    <source>
        <strain evidence="9 10">DSM 2985</strain>
    </source>
</reference>
<dbReference type="SMART" id="SM00382">
    <property type="entry name" value="AAA"/>
    <property type="match status" value="1"/>
</dbReference>
<evidence type="ECO:0000256" key="3">
    <source>
        <dbReference type="ARBA" id="ARBA00022741"/>
    </source>
</evidence>
<dbReference type="GO" id="GO:0006865">
    <property type="term" value="P:amino acid transport"/>
    <property type="evidence" value="ECO:0007669"/>
    <property type="project" value="UniProtKB-KW"/>
</dbReference>
<dbReference type="InterPro" id="IPR018449">
    <property type="entry name" value="NIL_domain"/>
</dbReference>
<gene>
    <name evidence="9" type="ORF">TresaDRAFT_2272</name>
</gene>
<dbReference type="InterPro" id="IPR050086">
    <property type="entry name" value="MetN_ABC_transporter-like"/>
</dbReference>
<dbReference type="GO" id="GO:0005524">
    <property type="term" value="F:ATP binding"/>
    <property type="evidence" value="ECO:0007669"/>
    <property type="project" value="UniProtKB-KW"/>
</dbReference>
<dbReference type="SUPFAM" id="SSF55021">
    <property type="entry name" value="ACT-like"/>
    <property type="match status" value="1"/>
</dbReference>
<comment type="caution">
    <text evidence="9">The sequence shown here is derived from an EMBL/GenBank/DDBJ whole genome shotgun (WGS) entry which is preliminary data.</text>
</comment>
<dbReference type="STRING" id="907348.TresaDRAFT_2272"/>
<evidence type="ECO:0000256" key="5">
    <source>
        <dbReference type="ARBA" id="ARBA00022967"/>
    </source>
</evidence>
<accession>H7EHQ6</accession>
<dbReference type="PANTHER" id="PTHR43166:SF30">
    <property type="entry name" value="METHIONINE IMPORT ATP-BINDING PROTEIN METN"/>
    <property type="match status" value="1"/>
</dbReference>
<keyword evidence="2" id="KW-1003">Cell membrane</keyword>
<dbReference type="PROSITE" id="PS00211">
    <property type="entry name" value="ABC_TRANSPORTER_1"/>
    <property type="match status" value="1"/>
</dbReference>
<protein>
    <submittedName>
        <fullName evidence="9">ABC transporter related protein</fullName>
    </submittedName>
</protein>
<keyword evidence="5" id="KW-1278">Translocase</keyword>
<dbReference type="SMART" id="SM00930">
    <property type="entry name" value="NIL"/>
    <property type="match status" value="1"/>
</dbReference>
<dbReference type="GO" id="GO:0016887">
    <property type="term" value="F:ATP hydrolysis activity"/>
    <property type="evidence" value="ECO:0007669"/>
    <property type="project" value="InterPro"/>
</dbReference>
<dbReference type="OrthoDB" id="9805538at2"/>
<keyword evidence="4" id="KW-0067">ATP-binding</keyword>
<dbReference type="InterPro" id="IPR045865">
    <property type="entry name" value="ACT-like_dom_sf"/>
</dbReference>
<evidence type="ECO:0000256" key="6">
    <source>
        <dbReference type="ARBA" id="ARBA00022970"/>
    </source>
</evidence>
<dbReference type="InterPro" id="IPR003593">
    <property type="entry name" value="AAA+_ATPase"/>
</dbReference>
<dbReference type="Gene3D" id="3.30.70.260">
    <property type="match status" value="1"/>
</dbReference>
<evidence type="ECO:0000256" key="2">
    <source>
        <dbReference type="ARBA" id="ARBA00022475"/>
    </source>
</evidence>
<keyword evidence="3" id="KW-0547">Nucleotide-binding</keyword>
<evidence type="ECO:0000313" key="9">
    <source>
        <dbReference type="EMBL" id="EIC02846.1"/>
    </source>
</evidence>
<keyword evidence="1" id="KW-0813">Transport</keyword>
<dbReference type="Pfam" id="PF09383">
    <property type="entry name" value="NIL"/>
    <property type="match status" value="1"/>
</dbReference>
<dbReference type="InterPro" id="IPR003439">
    <property type="entry name" value="ABC_transporter-like_ATP-bd"/>
</dbReference>
<evidence type="ECO:0000313" key="10">
    <source>
        <dbReference type="Proteomes" id="UP000003571"/>
    </source>
</evidence>
<sequence>MQIKLDNLRKTYFSGGKDGGRKIEAVSGVSLVIPENSIFGIIGKSGAGKSSLVRLMSLLEQPDSGAVYYGKKRVDNLTKRELVLMRRTIGMIFQNFNLFSSRNAWMNVAYPLEICGKPEKERRRRAEELLDLVGLGDRIDAPISTLSGGQKQRVAIARALATNPGILFCDEATSALDPNTTRSILSLIREIQRKMNLTVVMITHQMEVVRDACESVAVIDGGKVVECGSVRDIFANPGTETTKEFIRSVQNSHGDVVQWSSRAGAYELRFVGSSTESPVLSEATRKFGVSFNILAAGINRLIDGEVGYMEADISGSDGEIDAVIAWLNDNGVLVQKKGAGSFGGK</sequence>
<evidence type="ECO:0000259" key="8">
    <source>
        <dbReference type="PROSITE" id="PS50893"/>
    </source>
</evidence>
<evidence type="ECO:0000256" key="1">
    <source>
        <dbReference type="ARBA" id="ARBA00022448"/>
    </source>
</evidence>
<dbReference type="InterPro" id="IPR027417">
    <property type="entry name" value="P-loop_NTPase"/>
</dbReference>
<keyword evidence="7" id="KW-0472">Membrane</keyword>
<dbReference type="InterPro" id="IPR017871">
    <property type="entry name" value="ABC_transporter-like_CS"/>
</dbReference>
<dbReference type="SUPFAM" id="SSF52540">
    <property type="entry name" value="P-loop containing nucleoside triphosphate hydrolases"/>
    <property type="match status" value="1"/>
</dbReference>
<evidence type="ECO:0000256" key="4">
    <source>
        <dbReference type="ARBA" id="ARBA00022840"/>
    </source>
</evidence>
<keyword evidence="10" id="KW-1185">Reference proteome</keyword>
<proteinExistence type="predicted"/>
<dbReference type="PANTHER" id="PTHR43166">
    <property type="entry name" value="AMINO ACID IMPORT ATP-BINDING PROTEIN"/>
    <property type="match status" value="1"/>
</dbReference>
<dbReference type="PATRIC" id="fig|907348.3.peg.330"/>
<dbReference type="eggNOG" id="COG1135">
    <property type="taxonomic scope" value="Bacteria"/>
</dbReference>
<dbReference type="PROSITE" id="PS50893">
    <property type="entry name" value="ABC_TRANSPORTER_2"/>
    <property type="match status" value="1"/>
</dbReference>